<organism evidence="3 4">
    <name type="scientific">Candidatus Bacteroides intestinavium</name>
    <dbReference type="NCBI Taxonomy" id="2838469"/>
    <lineage>
        <taxon>Bacteria</taxon>
        <taxon>Pseudomonadati</taxon>
        <taxon>Bacteroidota</taxon>
        <taxon>Bacteroidia</taxon>
        <taxon>Bacteroidales</taxon>
        <taxon>Bacteroidaceae</taxon>
        <taxon>Bacteroides</taxon>
    </lineage>
</organism>
<dbReference type="InterPro" id="IPR006645">
    <property type="entry name" value="NGN-like_dom"/>
</dbReference>
<dbReference type="CDD" id="cd09895">
    <property type="entry name" value="NGN_SP_UpxY"/>
    <property type="match status" value="1"/>
</dbReference>
<dbReference type="EMBL" id="DWZE01000124">
    <property type="protein sequence ID" value="HJA84301.1"/>
    <property type="molecule type" value="Genomic_DNA"/>
</dbReference>
<comment type="caution">
    <text evidence="3">The sequence shown here is derived from an EMBL/GenBank/DDBJ whole genome shotgun (WGS) entry which is preliminary data.</text>
</comment>
<accession>A0A9D2KSP6</accession>
<keyword evidence="1" id="KW-0804">Transcription</keyword>
<reference evidence="3" key="1">
    <citation type="journal article" date="2021" name="PeerJ">
        <title>Extensive microbial diversity within the chicken gut microbiome revealed by metagenomics and culture.</title>
        <authorList>
            <person name="Gilroy R."/>
            <person name="Ravi A."/>
            <person name="Getino M."/>
            <person name="Pursley I."/>
            <person name="Horton D.L."/>
            <person name="Alikhan N.F."/>
            <person name="Baker D."/>
            <person name="Gharbi K."/>
            <person name="Hall N."/>
            <person name="Watson M."/>
            <person name="Adriaenssens E.M."/>
            <person name="Foster-Nyarko E."/>
            <person name="Jarju S."/>
            <person name="Secka A."/>
            <person name="Antonio M."/>
            <person name="Oren A."/>
            <person name="Chaudhuri R.R."/>
            <person name="La Ragione R."/>
            <person name="Hildebrand F."/>
            <person name="Pallen M.J."/>
        </authorList>
    </citation>
    <scope>NUCLEOTIDE SEQUENCE</scope>
    <source>
        <strain evidence="3">ChiHecec1B25-7008</strain>
    </source>
</reference>
<dbReference type="Pfam" id="PF02357">
    <property type="entry name" value="NusG"/>
    <property type="match status" value="1"/>
</dbReference>
<dbReference type="Gene3D" id="3.30.70.940">
    <property type="entry name" value="NusG, N-terminal domain"/>
    <property type="match status" value="1"/>
</dbReference>
<sequence>MFAPTPVTDSFFWFVMRDLKRPNAKQPAYRFLAEQGVEVFTPMTWRLTLRQGKRVREERPFLPDLLFVHCARPLLDPLVELVPTLQYRYIRGAYCEPMTVADADMERFIRAVRSTDSPRYYLPGELTSAHYGRMVRIVGGPLDGCEGRLLSVRGSRVKRLLVDIPNLLTAGVEVQPEYIQVL</sequence>
<dbReference type="InterPro" id="IPR036735">
    <property type="entry name" value="NGN_dom_sf"/>
</dbReference>
<dbReference type="GO" id="GO:0006354">
    <property type="term" value="P:DNA-templated transcription elongation"/>
    <property type="evidence" value="ECO:0007669"/>
    <property type="project" value="InterPro"/>
</dbReference>
<protein>
    <submittedName>
        <fullName evidence="3">UpxY family transcription antiterminator</fullName>
    </submittedName>
</protein>
<dbReference type="NCBIfam" id="NF033644">
    <property type="entry name" value="antiterm_UpxY"/>
    <property type="match status" value="1"/>
</dbReference>
<dbReference type="SUPFAM" id="SSF82679">
    <property type="entry name" value="N-utilization substance G protein NusG, N-terminal domain"/>
    <property type="match status" value="1"/>
</dbReference>
<name>A0A9D2KSP6_9BACE</name>
<gene>
    <name evidence="3" type="ORF">H9785_10080</name>
</gene>
<proteinExistence type="predicted"/>
<reference evidence="3" key="2">
    <citation type="submission" date="2021-04" db="EMBL/GenBank/DDBJ databases">
        <authorList>
            <person name="Gilroy R."/>
        </authorList>
    </citation>
    <scope>NUCLEOTIDE SEQUENCE</scope>
    <source>
        <strain evidence="3">ChiHecec1B25-7008</strain>
    </source>
</reference>
<dbReference type="AlphaFoldDB" id="A0A9D2KSP6"/>
<feature type="domain" description="NusG-like N-terminal" evidence="2">
    <location>
        <begin position="13"/>
        <end position="108"/>
    </location>
</feature>
<evidence type="ECO:0000313" key="4">
    <source>
        <dbReference type="Proteomes" id="UP000823860"/>
    </source>
</evidence>
<evidence type="ECO:0000256" key="1">
    <source>
        <dbReference type="ARBA" id="ARBA00023163"/>
    </source>
</evidence>
<evidence type="ECO:0000313" key="3">
    <source>
        <dbReference type="EMBL" id="HJA84301.1"/>
    </source>
</evidence>
<dbReference type="Proteomes" id="UP000823860">
    <property type="component" value="Unassembled WGS sequence"/>
</dbReference>
<evidence type="ECO:0000259" key="2">
    <source>
        <dbReference type="Pfam" id="PF02357"/>
    </source>
</evidence>